<keyword evidence="2" id="KW-0176">Collagen</keyword>
<dbReference type="Gene3D" id="3.80.10.10">
    <property type="entry name" value="Ribonuclease Inhibitor"/>
    <property type="match status" value="1"/>
</dbReference>
<organism evidence="2">
    <name type="scientific">Podoviridae sp. ctUT63</name>
    <dbReference type="NCBI Taxonomy" id="2825253"/>
    <lineage>
        <taxon>Viruses</taxon>
        <taxon>Duplodnaviria</taxon>
        <taxon>Heunggongvirae</taxon>
        <taxon>Uroviricota</taxon>
        <taxon>Caudoviricetes</taxon>
    </lineage>
</organism>
<evidence type="ECO:0000313" key="2">
    <source>
        <dbReference type="EMBL" id="DAE14866.1"/>
    </source>
</evidence>
<evidence type="ECO:0000256" key="1">
    <source>
        <dbReference type="SAM" id="MobiDB-lite"/>
    </source>
</evidence>
<reference evidence="2" key="1">
    <citation type="journal article" date="2021" name="Proc. Natl. Acad. Sci. U.S.A.">
        <title>A Catalog of Tens of Thousands of Viruses from Human Metagenomes Reveals Hidden Associations with Chronic Diseases.</title>
        <authorList>
            <person name="Tisza M.J."/>
            <person name="Buck C.B."/>
        </authorList>
    </citation>
    <scope>NUCLEOTIDE SEQUENCE</scope>
    <source>
        <strain evidence="2">CtUT63</strain>
    </source>
</reference>
<dbReference type="SUPFAM" id="SSF52058">
    <property type="entry name" value="L domain-like"/>
    <property type="match status" value="1"/>
</dbReference>
<sequence length="458" mass="53198">MAKTLYKYEASSNKFVWFTTWDRALRNYYTDDYNYVPEPVVGNPFNTFVEFRSRKPGMANVDWGDGIKEQFPMTKVQGQDNYRIIFRSLAIQHRKNPNTTWWFRKEDGSQYVPVDNHAYVDGRRDVQRAVSIDFTCDIYYASIQVCKMTSFPIMDIPGLEFLVVSNTLYVNDGIPVDKLSRSKKLIYIDLQDIGQRMTEMPEAITSKTEVYYLNMFNVLDLRDIESSGIRNIKNMKNLQTLELSSCYLDRYIKEFNDLPKLTSLKISPGPSDMWNYFDINTLPFFEVDKINPNINDFCFLNDWVSGERRTGWNDDNMSGRGLEHLTSFTAANSNSLRMDKLPDYIYEMRAITWFNVNASTHSQKRSDDFVNSFYDLVVGWDQITMTSVAKDGKRNQFYSLSVSMYSTAYPTENQRPSGTEQAPEGFVKGQSNGSPATPMEKIYVLKNNYAQKWTIKPE</sequence>
<protein>
    <submittedName>
        <fullName evidence="2">Fibromodulin-rich repeat, extracellular matrix, collagen</fullName>
    </submittedName>
</protein>
<feature type="compositionally biased region" description="Polar residues" evidence="1">
    <location>
        <begin position="409"/>
        <end position="420"/>
    </location>
</feature>
<proteinExistence type="predicted"/>
<dbReference type="EMBL" id="BK015595">
    <property type="protein sequence ID" value="DAE14866.1"/>
    <property type="molecule type" value="Genomic_DNA"/>
</dbReference>
<dbReference type="InterPro" id="IPR032675">
    <property type="entry name" value="LRR_dom_sf"/>
</dbReference>
<accession>A0A8S5Q7C9</accession>
<feature type="region of interest" description="Disordered" evidence="1">
    <location>
        <begin position="409"/>
        <end position="438"/>
    </location>
</feature>
<name>A0A8S5Q7C9_9CAUD</name>